<dbReference type="KEGG" id="vpi:BW732_02425"/>
<dbReference type="AlphaFoldDB" id="A0A1Q2D479"/>
<reference evidence="1 2" key="1">
    <citation type="journal article" date="2010" name="Int. J. Syst. Evol. Microbiol.">
        <title>Vagococcus penaei sp. nov., isolated from spoilage microbiota of cooked shrimp (Penaeus vannamei).</title>
        <authorList>
            <person name="Jaffres E."/>
            <person name="Prevost H."/>
            <person name="Rossero A."/>
            <person name="Joffraud J.J."/>
            <person name="Dousset X."/>
        </authorList>
    </citation>
    <scope>NUCLEOTIDE SEQUENCE [LARGE SCALE GENOMIC DNA]</scope>
    <source>
        <strain evidence="1 2">CD276</strain>
    </source>
</reference>
<gene>
    <name evidence="1" type="ORF">BW732_02425</name>
</gene>
<dbReference type="Proteomes" id="UP000188246">
    <property type="component" value="Chromosome"/>
</dbReference>
<dbReference type="InterPro" id="IPR011733">
    <property type="entry name" value="CHP02185_IM"/>
</dbReference>
<organism evidence="1 2">
    <name type="scientific">Vagococcus penaei</name>
    <dbReference type="NCBI Taxonomy" id="633807"/>
    <lineage>
        <taxon>Bacteria</taxon>
        <taxon>Bacillati</taxon>
        <taxon>Bacillota</taxon>
        <taxon>Bacilli</taxon>
        <taxon>Lactobacillales</taxon>
        <taxon>Enterococcaceae</taxon>
        <taxon>Vagococcus</taxon>
    </lineage>
</organism>
<keyword evidence="2" id="KW-1185">Reference proteome</keyword>
<dbReference type="STRING" id="633807.BW732_02425"/>
<evidence type="ECO:0000313" key="2">
    <source>
        <dbReference type="Proteomes" id="UP000188246"/>
    </source>
</evidence>
<dbReference type="OrthoDB" id="9781459at2"/>
<name>A0A1Q2D479_9ENTE</name>
<dbReference type="Pfam" id="PF09605">
    <property type="entry name" value="Trep_Strep"/>
    <property type="match status" value="1"/>
</dbReference>
<sequence length="195" mass="21573">MKQLKVHDLISVGIYAAIYFLMVAIATMLLRFTVPVFNSILIPGFSALLSGTVYLLVINKIPKFGAITLVGSVMALFFLVFGYFPLAFLPSVLFPLLADIVMYKTSLVKEMKLPLSYIIFGFGLTGPIIPLWFMKDSYINVLIKHGKDQTYIDSVFAPITTGTFFVSFLVTILGGVIGLIIAKKIYAKHFAKVSK</sequence>
<protein>
    <submittedName>
        <fullName evidence="1">ABC transporter permease</fullName>
    </submittedName>
</protein>
<dbReference type="NCBIfam" id="TIGR02185">
    <property type="entry name" value="Trep_Strep"/>
    <property type="match status" value="1"/>
</dbReference>
<dbReference type="EMBL" id="CP019609">
    <property type="protein sequence ID" value="AQP53200.1"/>
    <property type="molecule type" value="Genomic_DNA"/>
</dbReference>
<dbReference type="RefSeq" id="WP_077275296.1">
    <property type="nucleotide sequence ID" value="NZ_CP019609.1"/>
</dbReference>
<accession>A0A1Q2D479</accession>
<proteinExistence type="predicted"/>
<evidence type="ECO:0000313" key="1">
    <source>
        <dbReference type="EMBL" id="AQP53200.1"/>
    </source>
</evidence>